<dbReference type="Gene3D" id="3.30.360.10">
    <property type="entry name" value="Dihydrodipicolinate Reductase, domain 2"/>
    <property type="match status" value="1"/>
</dbReference>
<organism evidence="3 4">
    <name type="scientific">Paenibacillus radicis</name>
    <name type="common">ex Xue et al. 2023</name>
    <dbReference type="NCBI Taxonomy" id="2972489"/>
    <lineage>
        <taxon>Bacteria</taxon>
        <taxon>Bacillati</taxon>
        <taxon>Bacillota</taxon>
        <taxon>Bacilli</taxon>
        <taxon>Bacillales</taxon>
        <taxon>Paenibacillaceae</taxon>
        <taxon>Paenibacillus</taxon>
    </lineage>
</organism>
<accession>A0ABT1YGB0</accession>
<dbReference type="EMBL" id="JANQBD010000009">
    <property type="protein sequence ID" value="MCR8632237.1"/>
    <property type="molecule type" value="Genomic_DNA"/>
</dbReference>
<evidence type="ECO:0000313" key="3">
    <source>
        <dbReference type="EMBL" id="MCR8632237.1"/>
    </source>
</evidence>
<feature type="domain" description="GFO/IDH/MocA-like oxidoreductase" evidence="2">
    <location>
        <begin position="135"/>
        <end position="257"/>
    </location>
</feature>
<comment type="caution">
    <text evidence="3">The sequence shown here is derived from an EMBL/GenBank/DDBJ whole genome shotgun (WGS) entry which is preliminary data.</text>
</comment>
<dbReference type="Proteomes" id="UP001300012">
    <property type="component" value="Unassembled WGS sequence"/>
</dbReference>
<keyword evidence="4" id="KW-1185">Reference proteome</keyword>
<dbReference type="RefSeq" id="WP_258213836.1">
    <property type="nucleotide sequence ID" value="NZ_JANQBD010000009.1"/>
</dbReference>
<evidence type="ECO:0000259" key="1">
    <source>
        <dbReference type="Pfam" id="PF01408"/>
    </source>
</evidence>
<evidence type="ECO:0000259" key="2">
    <source>
        <dbReference type="Pfam" id="PF22725"/>
    </source>
</evidence>
<reference evidence="3 4" key="1">
    <citation type="submission" date="2022-08" db="EMBL/GenBank/DDBJ databases">
        <title>Paenibacillus endoradicis sp. nov., Paenibacillus radicibacter sp. nov and Paenibacillus pararadicis sp. nov., three cold-adapted plant growth-promoting bacteria isolated from root of Larix gmelinii in Great Khingan.</title>
        <authorList>
            <person name="Xue H."/>
        </authorList>
    </citation>
    <scope>NUCLEOTIDE SEQUENCE [LARGE SCALE GENOMIC DNA]</scope>
    <source>
        <strain evidence="3 4">N5-1-1-5</strain>
    </source>
</reference>
<feature type="domain" description="Gfo/Idh/MocA-like oxidoreductase N-terminal" evidence="1">
    <location>
        <begin position="5"/>
        <end position="122"/>
    </location>
</feature>
<gene>
    <name evidence="3" type="ORF">NV381_13590</name>
</gene>
<dbReference type="InterPro" id="IPR052515">
    <property type="entry name" value="Gfo/Idh/MocA_Oxidoreductase"/>
</dbReference>
<dbReference type="SUPFAM" id="SSF51735">
    <property type="entry name" value="NAD(P)-binding Rossmann-fold domains"/>
    <property type="match status" value="1"/>
</dbReference>
<dbReference type="InterPro" id="IPR000683">
    <property type="entry name" value="Gfo/Idh/MocA-like_OxRdtase_N"/>
</dbReference>
<name>A0ABT1YGB0_9BACL</name>
<dbReference type="PANTHER" id="PTHR43249">
    <property type="entry name" value="UDP-N-ACETYL-2-AMINO-2-DEOXY-D-GLUCURONATE OXIDASE"/>
    <property type="match status" value="1"/>
</dbReference>
<dbReference type="Pfam" id="PF22725">
    <property type="entry name" value="GFO_IDH_MocA_C3"/>
    <property type="match status" value="1"/>
</dbReference>
<dbReference type="InterPro" id="IPR055170">
    <property type="entry name" value="GFO_IDH_MocA-like_dom"/>
</dbReference>
<proteinExistence type="predicted"/>
<dbReference type="Pfam" id="PF01408">
    <property type="entry name" value="GFO_IDH_MocA"/>
    <property type="match status" value="1"/>
</dbReference>
<dbReference type="PANTHER" id="PTHR43249:SF1">
    <property type="entry name" value="D-GLUCOSIDE 3-DEHYDROGENASE"/>
    <property type="match status" value="1"/>
</dbReference>
<evidence type="ECO:0000313" key="4">
    <source>
        <dbReference type="Proteomes" id="UP001300012"/>
    </source>
</evidence>
<sequence>MPSKLKFAIVGAGVIARFHAESILQKHADAELIAIADPSIEKARRLGEQFNVRYVFDNYEELLKLSDIDVVCVCTPSGMHSEVTIAAAQAGKHVLCEKPLEIKADKMTAMIKECRKQQVKLGCVFQRRLMPAALHARQAIQDGKLGKLVMGNAYLKYYRSPEYYGSGGWRGTWDLDGGGALMNQGVHGVDLIQFLMGDVASVFAYTAPLVRSIEVEDTAVVAIKFINGAFGVIQGTTSIYPGQETRFELHGDKGTIEFGDEGIKQWNFMEHKEEAPVIHDTLGLGSSSNPQQISIEGHCFYIEDMIQAIREDREPHINGEEARKSVDLILAIYESSRSGKEIML</sequence>
<dbReference type="SUPFAM" id="SSF55347">
    <property type="entry name" value="Glyceraldehyde-3-phosphate dehydrogenase-like, C-terminal domain"/>
    <property type="match status" value="1"/>
</dbReference>
<dbReference type="Gene3D" id="3.40.50.720">
    <property type="entry name" value="NAD(P)-binding Rossmann-like Domain"/>
    <property type="match status" value="1"/>
</dbReference>
<dbReference type="InterPro" id="IPR036291">
    <property type="entry name" value="NAD(P)-bd_dom_sf"/>
</dbReference>
<protein>
    <submittedName>
        <fullName evidence="3">Gfo/Idh/MocA family oxidoreductase</fullName>
    </submittedName>
</protein>